<dbReference type="InterPro" id="IPR036388">
    <property type="entry name" value="WH-like_DNA-bd_sf"/>
</dbReference>
<dbReference type="AlphaFoldDB" id="A0A6N4WBW0"/>
<dbReference type="Gene3D" id="1.10.10.10">
    <property type="entry name" value="Winged helix-like DNA-binding domain superfamily/Winged helix DNA-binding domain"/>
    <property type="match status" value="1"/>
</dbReference>
<dbReference type="Pfam" id="PF00293">
    <property type="entry name" value="NUDIX"/>
    <property type="match status" value="1"/>
</dbReference>
<dbReference type="KEGG" id="many:MANY_48430"/>
<dbReference type="Pfam" id="PF21906">
    <property type="entry name" value="WHD_NrtR"/>
    <property type="match status" value="1"/>
</dbReference>
<dbReference type="GO" id="GO:0016787">
    <property type="term" value="F:hydrolase activity"/>
    <property type="evidence" value="ECO:0007669"/>
    <property type="project" value="UniProtKB-KW"/>
</dbReference>
<dbReference type="InterPro" id="IPR036390">
    <property type="entry name" value="WH_DNA-bd_sf"/>
</dbReference>
<reference evidence="3 4" key="1">
    <citation type="journal article" date="2019" name="Emerg. Microbes Infect.">
        <title>Comprehensive subspecies identification of 175 nontuberculous mycobacteria species based on 7547 genomic profiles.</title>
        <authorList>
            <person name="Matsumoto Y."/>
            <person name="Kinjo T."/>
            <person name="Motooka D."/>
            <person name="Nabeya D."/>
            <person name="Jung N."/>
            <person name="Uechi K."/>
            <person name="Horii T."/>
            <person name="Iida T."/>
            <person name="Fujita J."/>
            <person name="Nakamura S."/>
        </authorList>
    </citation>
    <scope>NUCLEOTIDE SEQUENCE [LARGE SCALE GENOMIC DNA]</scope>
    <source>
        <strain evidence="3 4">JCM 30275</strain>
    </source>
</reference>
<feature type="domain" description="NrtR DNA-binding winged helix" evidence="2">
    <location>
        <begin position="155"/>
        <end position="211"/>
    </location>
</feature>
<sequence>MATDRKLHDYPRPTVAVDTALLTWDEGRGLLVAEMARDDIGKWALPGTFLRAGETLAQAVERCLRDKLGVEGIRPRQLHVFDDPDRDDRDWVLSVAHVAVVRPEQLDALGTGSTTTRLAPVDRPGELAWDHPEIVRLAKNDIRERYENQPDPERLLGTRFTMRELRQVHEAVAGTALQRDKFRRTMEPLVVGTGVMAVNTGNRGRPAELFRRRRP</sequence>
<dbReference type="PANTHER" id="PTHR43736:SF4">
    <property type="entry name" value="SLR1690 PROTEIN"/>
    <property type="match status" value="1"/>
</dbReference>
<evidence type="ECO:0000259" key="1">
    <source>
        <dbReference type="Pfam" id="PF00293"/>
    </source>
</evidence>
<organism evidence="3 4">
    <name type="scientific">Mycolicibacterium anyangense</name>
    <dbReference type="NCBI Taxonomy" id="1431246"/>
    <lineage>
        <taxon>Bacteria</taxon>
        <taxon>Bacillati</taxon>
        <taxon>Actinomycetota</taxon>
        <taxon>Actinomycetes</taxon>
        <taxon>Mycobacteriales</taxon>
        <taxon>Mycobacteriaceae</taxon>
        <taxon>Mycolicibacterium</taxon>
    </lineage>
</organism>
<dbReference type="InterPro" id="IPR054105">
    <property type="entry name" value="WHD_NrtR"/>
</dbReference>
<dbReference type="InterPro" id="IPR000086">
    <property type="entry name" value="NUDIX_hydrolase_dom"/>
</dbReference>
<feature type="domain" description="Nudix hydrolase" evidence="1">
    <location>
        <begin position="17"/>
        <end position="100"/>
    </location>
</feature>
<dbReference type="SUPFAM" id="SSF46785">
    <property type="entry name" value="Winged helix' DNA-binding domain"/>
    <property type="match status" value="1"/>
</dbReference>
<protein>
    <submittedName>
        <fullName evidence="3">NUDIX hydrolase</fullName>
    </submittedName>
</protein>
<name>A0A6N4WBW0_9MYCO</name>
<dbReference type="InterPro" id="IPR015797">
    <property type="entry name" value="NUDIX_hydrolase-like_dom_sf"/>
</dbReference>
<evidence type="ECO:0000313" key="4">
    <source>
        <dbReference type="Proteomes" id="UP000467249"/>
    </source>
</evidence>
<evidence type="ECO:0000259" key="2">
    <source>
        <dbReference type="Pfam" id="PF21906"/>
    </source>
</evidence>
<dbReference type="EMBL" id="AP022620">
    <property type="protein sequence ID" value="BBZ79506.1"/>
    <property type="molecule type" value="Genomic_DNA"/>
</dbReference>
<dbReference type="Gene3D" id="3.90.79.10">
    <property type="entry name" value="Nucleoside Triphosphate Pyrophosphohydrolase"/>
    <property type="match status" value="1"/>
</dbReference>
<dbReference type="SUPFAM" id="SSF55811">
    <property type="entry name" value="Nudix"/>
    <property type="match status" value="1"/>
</dbReference>
<keyword evidence="4" id="KW-1185">Reference proteome</keyword>
<proteinExistence type="predicted"/>
<dbReference type="Proteomes" id="UP000467249">
    <property type="component" value="Chromosome"/>
</dbReference>
<evidence type="ECO:0000313" key="3">
    <source>
        <dbReference type="EMBL" id="BBZ79506.1"/>
    </source>
</evidence>
<dbReference type="CDD" id="cd18873">
    <property type="entry name" value="NUDIX_NadM_like"/>
    <property type="match status" value="1"/>
</dbReference>
<dbReference type="RefSeq" id="WP_163806761.1">
    <property type="nucleotide sequence ID" value="NZ_AP022620.1"/>
</dbReference>
<dbReference type="PANTHER" id="PTHR43736">
    <property type="entry name" value="ADP-RIBOSE PYROPHOSPHATASE"/>
    <property type="match status" value="1"/>
</dbReference>
<keyword evidence="3" id="KW-0378">Hydrolase</keyword>
<accession>A0A6N4WBW0</accession>
<gene>
    <name evidence="3" type="ORF">MANY_48430</name>
</gene>